<gene>
    <name evidence="1" type="ORF">LCGC14_1926560</name>
</gene>
<sequence>MSDKTKTWILYNHRLMRWWGFADPHRCVLCHSAVRKLWYVPSSARVLYVTVSDRRIGRDSWLIRLRTLDYFLDWTEHETNLPDKPVTWGAHNQLKEAGFVGEADQEVHRIWVSLEYET</sequence>
<organism evidence="1">
    <name type="scientific">marine sediment metagenome</name>
    <dbReference type="NCBI Taxonomy" id="412755"/>
    <lineage>
        <taxon>unclassified sequences</taxon>
        <taxon>metagenomes</taxon>
        <taxon>ecological metagenomes</taxon>
    </lineage>
</organism>
<comment type="caution">
    <text evidence="1">The sequence shown here is derived from an EMBL/GenBank/DDBJ whole genome shotgun (WGS) entry which is preliminary data.</text>
</comment>
<accession>A0A0F9I330</accession>
<name>A0A0F9I330_9ZZZZ</name>
<dbReference type="AlphaFoldDB" id="A0A0F9I330"/>
<reference evidence="1" key="1">
    <citation type="journal article" date="2015" name="Nature">
        <title>Complex archaea that bridge the gap between prokaryotes and eukaryotes.</title>
        <authorList>
            <person name="Spang A."/>
            <person name="Saw J.H."/>
            <person name="Jorgensen S.L."/>
            <person name="Zaremba-Niedzwiedzka K."/>
            <person name="Martijn J."/>
            <person name="Lind A.E."/>
            <person name="van Eijk R."/>
            <person name="Schleper C."/>
            <person name="Guy L."/>
            <person name="Ettema T.J."/>
        </authorList>
    </citation>
    <scope>NUCLEOTIDE SEQUENCE</scope>
</reference>
<evidence type="ECO:0000313" key="1">
    <source>
        <dbReference type="EMBL" id="KKL88255.1"/>
    </source>
</evidence>
<protein>
    <submittedName>
        <fullName evidence="1">Uncharacterized protein</fullName>
    </submittedName>
</protein>
<proteinExistence type="predicted"/>
<dbReference type="EMBL" id="LAZR01020616">
    <property type="protein sequence ID" value="KKL88255.1"/>
    <property type="molecule type" value="Genomic_DNA"/>
</dbReference>